<keyword evidence="7 9" id="KW-0119">Carbohydrate metabolism</keyword>
<dbReference type="PIRSF" id="PIRSF004682">
    <property type="entry name" value="GmhB"/>
    <property type="match status" value="1"/>
</dbReference>
<dbReference type="PANTHER" id="PTHR42891">
    <property type="entry name" value="D-GLYCERO-BETA-D-MANNO-HEPTOSE-1,7-BISPHOSPHATE 7-PHOSPHATASE"/>
    <property type="match status" value="1"/>
</dbReference>
<comment type="caution">
    <text evidence="12">The sequence shown here is derived from an EMBL/GenBank/DDBJ whole genome shotgun (WGS) entry which is preliminary data.</text>
</comment>
<sequence>MKVAFLDRDGTIIKDYPDEKWSSIKHPEFLEGSIDGMQKLIANGYHIIIITNQYLINDGIITLDQYQQFTQEFLSICQNNNINILEIYFCPHNEQDHCNCKKPKPGMINQALAKYNIDLNNSIYCGDSEADYLLAKHFNLPFYAISSSLDYPDIIKCDSILDVCHYLELT</sequence>
<protein>
    <recommendedName>
        <fullName evidence="8 9">D,D-heptose 1,7-bisphosphate phosphatase</fullName>
        <ecNumber evidence="9">3.1.3.-</ecNumber>
    </recommendedName>
</protein>
<evidence type="ECO:0000256" key="1">
    <source>
        <dbReference type="ARBA" id="ARBA00001946"/>
    </source>
</evidence>
<comment type="cofactor">
    <cofactor evidence="1 11">
        <name>Mg(2+)</name>
        <dbReference type="ChEBI" id="CHEBI:18420"/>
    </cofactor>
</comment>
<dbReference type="SUPFAM" id="SSF56784">
    <property type="entry name" value="HAD-like"/>
    <property type="match status" value="1"/>
</dbReference>
<reference evidence="12" key="1">
    <citation type="journal article" date="2021" name="PeerJ">
        <title>Extensive microbial diversity within the chicken gut microbiome revealed by metagenomics and culture.</title>
        <authorList>
            <person name="Gilroy R."/>
            <person name="Ravi A."/>
            <person name="Getino M."/>
            <person name="Pursley I."/>
            <person name="Horton D.L."/>
            <person name="Alikhan N.F."/>
            <person name="Baker D."/>
            <person name="Gharbi K."/>
            <person name="Hall N."/>
            <person name="Watson M."/>
            <person name="Adriaenssens E.M."/>
            <person name="Foster-Nyarko E."/>
            <person name="Jarju S."/>
            <person name="Secka A."/>
            <person name="Antonio M."/>
            <person name="Oren A."/>
            <person name="Chaudhuri R.R."/>
            <person name="La Ragione R."/>
            <person name="Hildebrand F."/>
            <person name="Pallen M.J."/>
        </authorList>
    </citation>
    <scope>NUCLEOTIDE SEQUENCE</scope>
    <source>
        <strain evidence="12">ChiGjej1B1-14440</strain>
    </source>
</reference>
<organism evidence="12 13">
    <name type="scientific">Candidatus Erysipelatoclostridium merdavium</name>
    <dbReference type="NCBI Taxonomy" id="2838566"/>
    <lineage>
        <taxon>Bacteria</taxon>
        <taxon>Bacillati</taxon>
        <taxon>Bacillota</taxon>
        <taxon>Erysipelotrichia</taxon>
        <taxon>Erysipelotrichales</taxon>
        <taxon>Erysipelotrichales incertae sedis</taxon>
    </lineage>
</organism>
<feature type="binding site" evidence="11">
    <location>
        <position position="7"/>
    </location>
    <ligand>
        <name>Mg(2+)</name>
        <dbReference type="ChEBI" id="CHEBI:18420"/>
    </ligand>
</feature>
<comment type="subunit">
    <text evidence="3">Monomer.</text>
</comment>
<comment type="cofactor">
    <cofactor evidence="11">
        <name>Zn(2+)</name>
        <dbReference type="ChEBI" id="CHEBI:29105"/>
    </cofactor>
</comment>
<keyword evidence="5 11" id="KW-0479">Metal-binding</keyword>
<proteinExistence type="inferred from homology"/>
<dbReference type="NCBIfam" id="TIGR01656">
    <property type="entry name" value="Histidinol-ppas"/>
    <property type="match status" value="1"/>
</dbReference>
<evidence type="ECO:0000256" key="10">
    <source>
        <dbReference type="PIRSR" id="PIRSR004682-1"/>
    </source>
</evidence>
<feature type="binding site" evidence="11">
    <location>
        <position position="100"/>
    </location>
    <ligand>
        <name>Zn(2+)</name>
        <dbReference type="ChEBI" id="CHEBI:29105"/>
    </ligand>
</feature>
<feature type="binding site" evidence="11">
    <location>
        <position position="127"/>
    </location>
    <ligand>
        <name>Mg(2+)</name>
        <dbReference type="ChEBI" id="CHEBI:18420"/>
    </ligand>
</feature>
<dbReference type="InterPro" id="IPR004446">
    <property type="entry name" value="Heptose_bisP_phosphatase"/>
</dbReference>
<dbReference type="GO" id="GO:0016791">
    <property type="term" value="F:phosphatase activity"/>
    <property type="evidence" value="ECO:0007669"/>
    <property type="project" value="InterPro"/>
</dbReference>
<dbReference type="EC" id="3.1.3.-" evidence="9"/>
<reference evidence="12" key="2">
    <citation type="submission" date="2021-04" db="EMBL/GenBank/DDBJ databases">
        <authorList>
            <person name="Gilroy R."/>
        </authorList>
    </citation>
    <scope>NUCLEOTIDE SEQUENCE</scope>
    <source>
        <strain evidence="12">ChiGjej1B1-14440</strain>
    </source>
</reference>
<gene>
    <name evidence="12" type="ORF">H9980_03355</name>
</gene>
<feature type="active site" description="Proton donor" evidence="10">
    <location>
        <position position="9"/>
    </location>
</feature>
<dbReference type="PANTHER" id="PTHR42891:SF1">
    <property type="entry name" value="D-GLYCERO-BETA-D-MANNO-HEPTOSE-1,7-BISPHOSPHATE 7-PHOSPHATASE"/>
    <property type="match status" value="1"/>
</dbReference>
<feature type="binding site" evidence="11">
    <location>
        <position position="9"/>
    </location>
    <ligand>
        <name>Mg(2+)</name>
        <dbReference type="ChEBI" id="CHEBI:18420"/>
    </ligand>
</feature>
<comment type="subcellular location">
    <subcellularLocation>
        <location evidence="2 9">Cytoplasm</location>
    </subcellularLocation>
</comment>
<feature type="active site" description="Nucleophile" evidence="10">
    <location>
        <position position="7"/>
    </location>
</feature>
<dbReference type="InterPro" id="IPR006549">
    <property type="entry name" value="HAD-SF_hydro_IIIA"/>
</dbReference>
<keyword evidence="11" id="KW-0862">Zinc</keyword>
<dbReference type="Gene3D" id="3.40.50.1000">
    <property type="entry name" value="HAD superfamily/HAD-like"/>
    <property type="match status" value="1"/>
</dbReference>
<evidence type="ECO:0000256" key="3">
    <source>
        <dbReference type="ARBA" id="ARBA00011245"/>
    </source>
</evidence>
<dbReference type="Proteomes" id="UP000886724">
    <property type="component" value="Unassembled WGS sequence"/>
</dbReference>
<feature type="binding site" evidence="11">
    <location>
        <position position="92"/>
    </location>
    <ligand>
        <name>Zn(2+)</name>
        <dbReference type="ChEBI" id="CHEBI:29105"/>
    </ligand>
</feature>
<evidence type="ECO:0000256" key="4">
    <source>
        <dbReference type="ARBA" id="ARBA00022490"/>
    </source>
</evidence>
<evidence type="ECO:0000256" key="6">
    <source>
        <dbReference type="ARBA" id="ARBA00022801"/>
    </source>
</evidence>
<dbReference type="GO" id="GO:0046872">
    <property type="term" value="F:metal ion binding"/>
    <property type="evidence" value="ECO:0007669"/>
    <property type="project" value="UniProtKB-KW"/>
</dbReference>
<dbReference type="NCBIfam" id="TIGR01662">
    <property type="entry name" value="HAD-SF-IIIA"/>
    <property type="match status" value="1"/>
</dbReference>
<dbReference type="AlphaFoldDB" id="A0A9D2BMJ6"/>
<keyword evidence="11" id="KW-0460">Magnesium</keyword>
<dbReference type="EMBL" id="DXET01000082">
    <property type="protein sequence ID" value="HIX80997.1"/>
    <property type="molecule type" value="Genomic_DNA"/>
</dbReference>
<evidence type="ECO:0000313" key="13">
    <source>
        <dbReference type="Proteomes" id="UP000886724"/>
    </source>
</evidence>
<feature type="binding site" evidence="11">
    <location>
        <position position="90"/>
    </location>
    <ligand>
        <name>Zn(2+)</name>
        <dbReference type="ChEBI" id="CHEBI:29105"/>
    </ligand>
</feature>
<dbReference type="Pfam" id="PF08645">
    <property type="entry name" value="PNK3P"/>
    <property type="match status" value="1"/>
</dbReference>
<evidence type="ECO:0000256" key="11">
    <source>
        <dbReference type="PIRSR" id="PIRSR004682-4"/>
    </source>
</evidence>
<name>A0A9D2BMJ6_9FIRM</name>
<keyword evidence="6 9" id="KW-0378">Hydrolase</keyword>
<comment type="similarity">
    <text evidence="9">Belongs to the gmhB family.</text>
</comment>
<dbReference type="InterPro" id="IPR023214">
    <property type="entry name" value="HAD_sf"/>
</dbReference>
<evidence type="ECO:0000256" key="2">
    <source>
        <dbReference type="ARBA" id="ARBA00004496"/>
    </source>
</evidence>
<accession>A0A9D2BMJ6</accession>
<dbReference type="GO" id="GO:0005737">
    <property type="term" value="C:cytoplasm"/>
    <property type="evidence" value="ECO:0007669"/>
    <property type="project" value="UniProtKB-SubCell"/>
</dbReference>
<dbReference type="InterPro" id="IPR013954">
    <property type="entry name" value="PNK3P"/>
</dbReference>
<feature type="binding site" evidence="11">
    <location>
        <position position="98"/>
    </location>
    <ligand>
        <name>Zn(2+)</name>
        <dbReference type="ChEBI" id="CHEBI:29105"/>
    </ligand>
</feature>
<evidence type="ECO:0000256" key="8">
    <source>
        <dbReference type="ARBA" id="ARBA00031828"/>
    </source>
</evidence>
<evidence type="ECO:0000313" key="12">
    <source>
        <dbReference type="EMBL" id="HIX80997.1"/>
    </source>
</evidence>
<evidence type="ECO:0000256" key="9">
    <source>
        <dbReference type="PIRNR" id="PIRNR004682"/>
    </source>
</evidence>
<dbReference type="GO" id="GO:0005975">
    <property type="term" value="P:carbohydrate metabolic process"/>
    <property type="evidence" value="ECO:0007669"/>
    <property type="project" value="InterPro"/>
</dbReference>
<dbReference type="InterPro" id="IPR036412">
    <property type="entry name" value="HAD-like_sf"/>
</dbReference>
<evidence type="ECO:0000256" key="7">
    <source>
        <dbReference type="ARBA" id="ARBA00023277"/>
    </source>
</evidence>
<evidence type="ECO:0000256" key="5">
    <source>
        <dbReference type="ARBA" id="ARBA00022723"/>
    </source>
</evidence>
<dbReference type="InterPro" id="IPR006543">
    <property type="entry name" value="Histidinol-phos"/>
</dbReference>
<keyword evidence="4 9" id="KW-0963">Cytoplasm</keyword>